<dbReference type="EMBL" id="WOEY01000041">
    <property type="protein sequence ID" value="NPT41774.1"/>
    <property type="molecule type" value="Genomic_DNA"/>
</dbReference>
<protein>
    <submittedName>
        <fullName evidence="1">Uncharacterized protein</fullName>
    </submittedName>
</protein>
<dbReference type="RefSeq" id="WP_172310320.1">
    <property type="nucleotide sequence ID" value="NZ_WOEY01000041.1"/>
</dbReference>
<name>A0ABX2BM93_9BURK</name>
<accession>A0ABX2BM93</accession>
<organism evidence="1 2">
    <name type="scientific">Paraburkholderia solitsugae</name>
    <dbReference type="NCBI Taxonomy" id="2675748"/>
    <lineage>
        <taxon>Bacteria</taxon>
        <taxon>Pseudomonadati</taxon>
        <taxon>Pseudomonadota</taxon>
        <taxon>Betaproteobacteria</taxon>
        <taxon>Burkholderiales</taxon>
        <taxon>Burkholderiaceae</taxon>
        <taxon>Paraburkholderia</taxon>
    </lineage>
</organism>
<comment type="caution">
    <text evidence="1">The sequence shown here is derived from an EMBL/GenBank/DDBJ whole genome shotgun (WGS) entry which is preliminary data.</text>
</comment>
<evidence type="ECO:0000313" key="1">
    <source>
        <dbReference type="EMBL" id="NPT41774.1"/>
    </source>
</evidence>
<evidence type="ECO:0000313" key="2">
    <source>
        <dbReference type="Proteomes" id="UP000652198"/>
    </source>
</evidence>
<sequence length="60" mass="6243">MPDSPLRCPAVTPSACSPAGSQSSCGAPERFAVFLYGKMAAGLRRAFVEAADAVKAQRQD</sequence>
<reference evidence="1 2" key="1">
    <citation type="submission" date="2019-11" db="EMBL/GenBank/DDBJ databases">
        <title>Metabolism of dissolved organic matter in forest soils.</title>
        <authorList>
            <person name="Cyle K.T."/>
            <person name="Wilhelm R.C."/>
            <person name="Martinez C.E."/>
        </authorList>
    </citation>
    <scope>NUCLEOTIDE SEQUENCE [LARGE SCALE GENOMIC DNA]</scope>
    <source>
        <strain evidence="1 2">1N</strain>
    </source>
</reference>
<dbReference type="Proteomes" id="UP000652198">
    <property type="component" value="Unassembled WGS sequence"/>
</dbReference>
<proteinExistence type="predicted"/>
<gene>
    <name evidence="1" type="ORF">GNZ12_10680</name>
</gene>
<keyword evidence="2" id="KW-1185">Reference proteome</keyword>